<evidence type="ECO:0000259" key="8">
    <source>
        <dbReference type="PROSITE" id="PS50928"/>
    </source>
</evidence>
<dbReference type="InterPro" id="IPR050366">
    <property type="entry name" value="BP-dependent_transpt_permease"/>
</dbReference>
<organism evidence="9 10">
    <name type="scientific">Jonquetella anthropi DSM 22815</name>
    <dbReference type="NCBI Taxonomy" id="885272"/>
    <lineage>
        <taxon>Bacteria</taxon>
        <taxon>Thermotogati</taxon>
        <taxon>Synergistota</taxon>
        <taxon>Synergistia</taxon>
        <taxon>Synergistales</taxon>
        <taxon>Dethiosulfovibrionaceae</taxon>
        <taxon>Jonquetella</taxon>
    </lineage>
</organism>
<dbReference type="PANTHER" id="PTHR43386">
    <property type="entry name" value="OLIGOPEPTIDE TRANSPORT SYSTEM PERMEASE PROTEIN APPC"/>
    <property type="match status" value="1"/>
</dbReference>
<keyword evidence="4 7" id="KW-0812">Transmembrane</keyword>
<dbReference type="PROSITE" id="PS50928">
    <property type="entry name" value="ABC_TM1"/>
    <property type="match status" value="1"/>
</dbReference>
<evidence type="ECO:0000256" key="1">
    <source>
        <dbReference type="ARBA" id="ARBA00004651"/>
    </source>
</evidence>
<evidence type="ECO:0000313" key="10">
    <source>
        <dbReference type="Proteomes" id="UP000003806"/>
    </source>
</evidence>
<comment type="similarity">
    <text evidence="7">Belongs to the binding-protein-dependent transport system permease family.</text>
</comment>
<keyword evidence="6 7" id="KW-0472">Membrane</keyword>
<dbReference type="CDD" id="cd06261">
    <property type="entry name" value="TM_PBP2"/>
    <property type="match status" value="1"/>
</dbReference>
<dbReference type="Proteomes" id="UP000003806">
    <property type="component" value="Chromosome"/>
</dbReference>
<dbReference type="Gene3D" id="1.10.3720.10">
    <property type="entry name" value="MetI-like"/>
    <property type="match status" value="1"/>
</dbReference>
<dbReference type="AlphaFoldDB" id="H0UKX3"/>
<sequence length="289" mass="31308">MTDSVKKKKNLRGFRAIWHQFCHNPLAVFGLAIVILLFLTAIFADKIAPFKFSKQNLMMAYTAPCKEFWFGTDEFGRDIFSRIVYGARISLFVGFIAVGISTVAGGLLGALAGYYGGKLDNIIMRGMDILLSIPQMMLAISIAASLGPGLFNLMVAVGFASMPHYARIVRGAVLTLRGQEFVEAARAVGSSDWRIILKHILPNSMAPLIVQATIGVASAILSAAGLSFIGLGIQPPTPEWGAMLSGGRSYIRDYPYMTLFPGLAIMITILALNFVGDGLRDALDPKLKR</sequence>
<name>H0UKX3_9BACT</name>
<dbReference type="GO" id="GO:0005886">
    <property type="term" value="C:plasma membrane"/>
    <property type="evidence" value="ECO:0007669"/>
    <property type="project" value="UniProtKB-SubCell"/>
</dbReference>
<dbReference type="SUPFAM" id="SSF161098">
    <property type="entry name" value="MetI-like"/>
    <property type="match status" value="1"/>
</dbReference>
<evidence type="ECO:0000256" key="5">
    <source>
        <dbReference type="ARBA" id="ARBA00022989"/>
    </source>
</evidence>
<accession>H0UKX3</accession>
<protein>
    <submittedName>
        <fullName evidence="9">ABC-type dipeptide/oligopeptide/nickel transport system, permease component</fullName>
    </submittedName>
</protein>
<keyword evidence="5 7" id="KW-1133">Transmembrane helix</keyword>
<dbReference type="InterPro" id="IPR000515">
    <property type="entry name" value="MetI-like"/>
</dbReference>
<evidence type="ECO:0000256" key="6">
    <source>
        <dbReference type="ARBA" id="ARBA00023136"/>
    </source>
</evidence>
<evidence type="ECO:0000256" key="3">
    <source>
        <dbReference type="ARBA" id="ARBA00022475"/>
    </source>
</evidence>
<reference evidence="9 10" key="1">
    <citation type="submission" date="2011-11" db="EMBL/GenBank/DDBJ databases">
        <title>The Noncontiguous Finished genome of Jonquetella anthropi DSM 22815.</title>
        <authorList>
            <consortium name="US DOE Joint Genome Institute (JGI-PGF)"/>
            <person name="Lucas S."/>
            <person name="Copeland A."/>
            <person name="Lapidus A."/>
            <person name="Glavina del Rio T."/>
            <person name="Dalin E."/>
            <person name="Tice H."/>
            <person name="Bruce D."/>
            <person name="Goodwin L."/>
            <person name="Pitluck S."/>
            <person name="Peters L."/>
            <person name="Mikhailova N."/>
            <person name="Held B."/>
            <person name="Kyrpides N."/>
            <person name="Mavromatis K."/>
            <person name="Ivanova N."/>
            <person name="Markowitz V."/>
            <person name="Cheng J.-F."/>
            <person name="Hugenholtz P."/>
            <person name="Woyke T."/>
            <person name="Wu D."/>
            <person name="Gronow S."/>
            <person name="Wellnitz S."/>
            <person name="Brambilla E."/>
            <person name="Klenk H.-P."/>
            <person name="Eisen J.A."/>
        </authorList>
    </citation>
    <scope>NUCLEOTIDE SEQUENCE [LARGE SCALE GENOMIC DNA]</scope>
    <source>
        <strain evidence="9 10">DSM 22815</strain>
    </source>
</reference>
<dbReference type="RefSeq" id="WP_008522995.1">
    <property type="nucleotide sequence ID" value="NZ_CM001376.1"/>
</dbReference>
<dbReference type="EMBL" id="CM001376">
    <property type="protein sequence ID" value="EHM13332.1"/>
    <property type="molecule type" value="Genomic_DNA"/>
</dbReference>
<dbReference type="Pfam" id="PF00528">
    <property type="entry name" value="BPD_transp_1"/>
    <property type="match status" value="1"/>
</dbReference>
<dbReference type="STRING" id="885272.JonanDRAFT_0959"/>
<dbReference type="InterPro" id="IPR035906">
    <property type="entry name" value="MetI-like_sf"/>
</dbReference>
<dbReference type="PANTHER" id="PTHR43386:SF1">
    <property type="entry name" value="D,D-DIPEPTIDE TRANSPORT SYSTEM PERMEASE PROTEIN DDPC-RELATED"/>
    <property type="match status" value="1"/>
</dbReference>
<evidence type="ECO:0000256" key="4">
    <source>
        <dbReference type="ARBA" id="ARBA00022692"/>
    </source>
</evidence>
<dbReference type="OrthoDB" id="3105at2"/>
<dbReference type="Pfam" id="PF12911">
    <property type="entry name" value="OppC_N"/>
    <property type="match status" value="1"/>
</dbReference>
<feature type="transmembrane region" description="Helical" evidence="7">
    <location>
        <begin position="136"/>
        <end position="160"/>
    </location>
</feature>
<dbReference type="InterPro" id="IPR025966">
    <property type="entry name" value="OppC_N"/>
</dbReference>
<proteinExistence type="inferred from homology"/>
<keyword evidence="2 7" id="KW-0813">Transport</keyword>
<keyword evidence="3" id="KW-1003">Cell membrane</keyword>
<comment type="subcellular location">
    <subcellularLocation>
        <location evidence="1 7">Cell membrane</location>
        <topology evidence="1 7">Multi-pass membrane protein</topology>
    </subcellularLocation>
</comment>
<feature type="transmembrane region" description="Helical" evidence="7">
    <location>
        <begin position="254"/>
        <end position="275"/>
    </location>
</feature>
<feature type="domain" description="ABC transmembrane type-1" evidence="8">
    <location>
        <begin position="87"/>
        <end position="276"/>
    </location>
</feature>
<dbReference type="HOGENOM" id="CLU_028518_1_1_0"/>
<evidence type="ECO:0000256" key="7">
    <source>
        <dbReference type="RuleBase" id="RU363032"/>
    </source>
</evidence>
<dbReference type="eggNOG" id="COG1173">
    <property type="taxonomic scope" value="Bacteria"/>
</dbReference>
<keyword evidence="10" id="KW-1185">Reference proteome</keyword>
<feature type="transmembrane region" description="Helical" evidence="7">
    <location>
        <begin position="21"/>
        <end position="44"/>
    </location>
</feature>
<feature type="transmembrane region" description="Helical" evidence="7">
    <location>
        <begin position="89"/>
        <end position="115"/>
    </location>
</feature>
<evidence type="ECO:0000313" key="9">
    <source>
        <dbReference type="EMBL" id="EHM13332.1"/>
    </source>
</evidence>
<dbReference type="GO" id="GO:0055085">
    <property type="term" value="P:transmembrane transport"/>
    <property type="evidence" value="ECO:0007669"/>
    <property type="project" value="InterPro"/>
</dbReference>
<gene>
    <name evidence="9" type="ORF">JonanDRAFT_0959</name>
</gene>
<feature type="transmembrane region" description="Helical" evidence="7">
    <location>
        <begin position="208"/>
        <end position="233"/>
    </location>
</feature>
<evidence type="ECO:0000256" key="2">
    <source>
        <dbReference type="ARBA" id="ARBA00022448"/>
    </source>
</evidence>